<dbReference type="EC" id="2.3.1.30" evidence="4"/>
<dbReference type="SUPFAM" id="SSF51161">
    <property type="entry name" value="Trimeric LpxA-like enzymes"/>
    <property type="match status" value="1"/>
</dbReference>
<keyword evidence="2 4" id="KW-0808">Transferase</keyword>
<dbReference type="EMBL" id="MLJW01000178">
    <property type="protein sequence ID" value="OIQ94841.1"/>
    <property type="molecule type" value="Genomic_DNA"/>
</dbReference>
<evidence type="ECO:0000256" key="3">
    <source>
        <dbReference type="ARBA" id="ARBA00023315"/>
    </source>
</evidence>
<name>A0A1J5RGE7_9ZZZZ</name>
<dbReference type="Gene3D" id="2.160.10.10">
    <property type="entry name" value="Hexapeptide repeat proteins"/>
    <property type="match status" value="1"/>
</dbReference>
<accession>A0A1J5RGE7</accession>
<dbReference type="CDD" id="cd03354">
    <property type="entry name" value="LbH_SAT"/>
    <property type="match status" value="1"/>
</dbReference>
<organism evidence="4">
    <name type="scientific">mine drainage metagenome</name>
    <dbReference type="NCBI Taxonomy" id="410659"/>
    <lineage>
        <taxon>unclassified sequences</taxon>
        <taxon>metagenomes</taxon>
        <taxon>ecological metagenomes</taxon>
    </lineage>
</organism>
<dbReference type="InterPro" id="IPR011004">
    <property type="entry name" value="Trimer_LpxA-like_sf"/>
</dbReference>
<dbReference type="PANTHER" id="PTHR42811">
    <property type="entry name" value="SERINE ACETYLTRANSFERASE"/>
    <property type="match status" value="1"/>
</dbReference>
<comment type="similarity">
    <text evidence="1">Belongs to the transferase hexapeptide repeat family.</text>
</comment>
<evidence type="ECO:0000256" key="2">
    <source>
        <dbReference type="ARBA" id="ARBA00022679"/>
    </source>
</evidence>
<keyword evidence="3 4" id="KW-0012">Acyltransferase</keyword>
<gene>
    <name evidence="4" type="primary">cysE_12</name>
    <name evidence="4" type="ORF">GALL_231960</name>
</gene>
<evidence type="ECO:0000313" key="4">
    <source>
        <dbReference type="EMBL" id="OIQ94841.1"/>
    </source>
</evidence>
<dbReference type="InterPro" id="IPR001451">
    <property type="entry name" value="Hexapep"/>
</dbReference>
<sequence>MLLKNDPDWQQDLQRLGMARPFLKEQSIWAIFVYRYGRRVDSMAPGIGKRIRTKLYWLLFRWVETWTGISLPKEAEIGGGLRIFHFGCIFVHPGARIGKNCTLRQGVTIGNKSEGGPVPVLEDDVELGAFAQVLGGVVLGAGCRVGALSVVVHDVGAGVTVAGVPARPLGHSVPEWVARPKQLIQRADC</sequence>
<dbReference type="AlphaFoldDB" id="A0A1J5RGE7"/>
<evidence type="ECO:0000256" key="1">
    <source>
        <dbReference type="ARBA" id="ARBA00007274"/>
    </source>
</evidence>
<proteinExistence type="inferred from homology"/>
<dbReference type="Pfam" id="PF00132">
    <property type="entry name" value="Hexapep"/>
    <property type="match status" value="1"/>
</dbReference>
<protein>
    <submittedName>
        <fullName evidence="4">Serine acetyltransferase</fullName>
        <ecNumber evidence="4">2.3.1.30</ecNumber>
    </submittedName>
</protein>
<dbReference type="GO" id="GO:0009001">
    <property type="term" value="F:serine O-acetyltransferase activity"/>
    <property type="evidence" value="ECO:0007669"/>
    <property type="project" value="UniProtKB-EC"/>
</dbReference>
<reference evidence="4" key="1">
    <citation type="submission" date="2016-10" db="EMBL/GenBank/DDBJ databases">
        <title>Sequence of Gallionella enrichment culture.</title>
        <authorList>
            <person name="Poehlein A."/>
            <person name="Muehling M."/>
            <person name="Daniel R."/>
        </authorList>
    </citation>
    <scope>NUCLEOTIDE SEQUENCE</scope>
</reference>
<comment type="caution">
    <text evidence="4">The sequence shown here is derived from an EMBL/GenBank/DDBJ whole genome shotgun (WGS) entry which is preliminary data.</text>
</comment>
<dbReference type="InterPro" id="IPR045304">
    <property type="entry name" value="LbH_SAT"/>
</dbReference>